<reference evidence="2 3" key="1">
    <citation type="submission" date="2024-09" db="EMBL/GenBank/DDBJ databases">
        <authorList>
            <person name="D'Angelo T."/>
        </authorList>
    </citation>
    <scope>NUCLEOTIDE SEQUENCE [LARGE SCALE GENOMIC DNA]</scope>
    <source>
        <strain evidence="2">SAG AM-320-E07</strain>
    </source>
</reference>
<dbReference type="CDD" id="cd01990">
    <property type="entry name" value="LarE-like"/>
    <property type="match status" value="1"/>
</dbReference>
<gene>
    <name evidence="2" type="primary">larE</name>
    <name evidence="2" type="ORF">ACFL6M_01520</name>
</gene>
<comment type="caution">
    <text evidence="2">The sequence shown here is derived from an EMBL/GenBank/DDBJ whole genome shotgun (WGS) entry which is preliminary data.</text>
</comment>
<sequence length="281" mass="31203">MDANRIQKLEKLKEILRDAGSVLVAYSGGVDSAFLLAIAGQTLGDRAVAATALSLTYSEEEYRRARKITQSWGIRHLTLTTNELADPRYNSNPPQRCYYCKQELFTKLLQLARQEGIDTVVEGSNLDDCSDYRPGRKAAEELGIRSPLIEAGLTKDEIRILSREVNLPTWNIPANACLASRVPYGEKITAEKLRRIEQAESLLHELGFSQVRVRVHGNLARIETDSASVANLSSPEIREPVVAKLRALGFDYVALDLEGYRTGRLNETLKLVHSEAAPPIS</sequence>
<dbReference type="Pfam" id="PF02540">
    <property type="entry name" value="NAD_synthase"/>
    <property type="match status" value="1"/>
</dbReference>
<evidence type="ECO:0000313" key="3">
    <source>
        <dbReference type="Proteomes" id="UP001593833"/>
    </source>
</evidence>
<dbReference type="PANTHER" id="PTHR43169">
    <property type="entry name" value="EXSB FAMILY PROTEIN"/>
    <property type="match status" value="1"/>
</dbReference>
<feature type="domain" description="NAD/GMP synthase" evidence="1">
    <location>
        <begin position="18"/>
        <end position="82"/>
    </location>
</feature>
<dbReference type="PANTHER" id="PTHR43169:SF2">
    <property type="entry name" value="NAD_GMP SYNTHASE DOMAIN-CONTAINING PROTEIN"/>
    <property type="match status" value="1"/>
</dbReference>
<organism evidence="2 3">
    <name type="scientific">Eiseniibacteriota bacterium</name>
    <dbReference type="NCBI Taxonomy" id="2212470"/>
    <lineage>
        <taxon>Bacteria</taxon>
        <taxon>Candidatus Eiseniibacteriota</taxon>
    </lineage>
</organism>
<dbReference type="InterPro" id="IPR022310">
    <property type="entry name" value="NAD/GMP_synthase"/>
</dbReference>
<evidence type="ECO:0000313" key="2">
    <source>
        <dbReference type="EMBL" id="MFC1572254.1"/>
    </source>
</evidence>
<dbReference type="Proteomes" id="UP001593833">
    <property type="component" value="Unassembled WGS sequence"/>
</dbReference>
<keyword evidence="2" id="KW-0808">Transferase</keyword>
<dbReference type="PIRSF" id="PIRSF006661">
    <property type="entry name" value="PP-lp_UCP006661"/>
    <property type="match status" value="1"/>
</dbReference>
<dbReference type="NCBIfam" id="TIGR00268">
    <property type="entry name" value="ATP-dependent sacrificial sulfur transferase LarE"/>
    <property type="match status" value="1"/>
</dbReference>
<dbReference type="InterPro" id="IPR005232">
    <property type="entry name" value="LarE"/>
</dbReference>
<proteinExistence type="predicted"/>
<dbReference type="GO" id="GO:0016740">
    <property type="term" value="F:transferase activity"/>
    <property type="evidence" value="ECO:0007669"/>
    <property type="project" value="UniProtKB-KW"/>
</dbReference>
<dbReference type="SUPFAM" id="SSF52402">
    <property type="entry name" value="Adenine nucleotide alpha hydrolases-like"/>
    <property type="match status" value="1"/>
</dbReference>
<dbReference type="InterPro" id="IPR052188">
    <property type="entry name" value="Ni-pincer_cofactor_biosynth"/>
</dbReference>
<evidence type="ECO:0000259" key="1">
    <source>
        <dbReference type="Pfam" id="PF02540"/>
    </source>
</evidence>
<dbReference type="InterPro" id="IPR014729">
    <property type="entry name" value="Rossmann-like_a/b/a_fold"/>
</dbReference>
<name>A0ABV6YJ81_UNCEI</name>
<dbReference type="Gene3D" id="3.40.50.620">
    <property type="entry name" value="HUPs"/>
    <property type="match status" value="1"/>
</dbReference>
<accession>A0ABV6YJ81</accession>
<protein>
    <submittedName>
        <fullName evidence="2">ATP-dependent sacrificial sulfur transferase LarE</fullName>
    </submittedName>
</protein>
<dbReference type="EMBL" id="JBHPKH010000009">
    <property type="protein sequence ID" value="MFC1572254.1"/>
    <property type="molecule type" value="Genomic_DNA"/>
</dbReference>
<keyword evidence="3" id="KW-1185">Reference proteome</keyword>